<reference evidence="1" key="1">
    <citation type="submission" date="2022-04" db="EMBL/GenBank/DDBJ databases">
        <title>A functionally conserved STORR gene fusion in Papaver species that diverged 16.8 million years ago.</title>
        <authorList>
            <person name="Catania T."/>
        </authorList>
    </citation>
    <scope>NUCLEOTIDE SEQUENCE</scope>
    <source>
        <strain evidence="1">S-188037</strain>
    </source>
</reference>
<keyword evidence="2" id="KW-1185">Reference proteome</keyword>
<proteinExistence type="predicted"/>
<sequence>YICSSSSLSNNLLRFHNVKVLNVSNRLTTDEGLIALLKAVPNLGSLIIKE</sequence>
<evidence type="ECO:0000313" key="1">
    <source>
        <dbReference type="EMBL" id="KAI3924876.1"/>
    </source>
</evidence>
<organism evidence="1 2">
    <name type="scientific">Papaver atlanticum</name>
    <dbReference type="NCBI Taxonomy" id="357466"/>
    <lineage>
        <taxon>Eukaryota</taxon>
        <taxon>Viridiplantae</taxon>
        <taxon>Streptophyta</taxon>
        <taxon>Embryophyta</taxon>
        <taxon>Tracheophyta</taxon>
        <taxon>Spermatophyta</taxon>
        <taxon>Magnoliopsida</taxon>
        <taxon>Ranunculales</taxon>
        <taxon>Papaveraceae</taxon>
        <taxon>Papaveroideae</taxon>
        <taxon>Papaver</taxon>
    </lineage>
</organism>
<dbReference type="Proteomes" id="UP001202328">
    <property type="component" value="Unassembled WGS sequence"/>
</dbReference>
<name>A0AAD4XLB9_9MAGN</name>
<dbReference type="AlphaFoldDB" id="A0AAD4XLB9"/>
<gene>
    <name evidence="1" type="ORF">MKW98_031127</name>
</gene>
<evidence type="ECO:0000313" key="2">
    <source>
        <dbReference type="Proteomes" id="UP001202328"/>
    </source>
</evidence>
<feature type="non-terminal residue" evidence="1">
    <location>
        <position position="50"/>
    </location>
</feature>
<accession>A0AAD4XLB9</accession>
<protein>
    <submittedName>
        <fullName evidence="1">Uncharacterized protein</fullName>
    </submittedName>
</protein>
<comment type="caution">
    <text evidence="1">The sequence shown here is derived from an EMBL/GenBank/DDBJ whole genome shotgun (WGS) entry which is preliminary data.</text>
</comment>
<dbReference type="EMBL" id="JAJJMB010008256">
    <property type="protein sequence ID" value="KAI3924876.1"/>
    <property type="molecule type" value="Genomic_DNA"/>
</dbReference>